<evidence type="ECO:0000313" key="1">
    <source>
        <dbReference type="EMBL" id="ORX68512.1"/>
    </source>
</evidence>
<reference evidence="1 2" key="1">
    <citation type="submission" date="2016-07" db="EMBL/GenBank/DDBJ databases">
        <title>Pervasive Adenine N6-methylation of Active Genes in Fungi.</title>
        <authorList>
            <consortium name="DOE Joint Genome Institute"/>
            <person name="Mondo S.J."/>
            <person name="Dannebaum R.O."/>
            <person name="Kuo R.C."/>
            <person name="Labutti K."/>
            <person name="Haridas S."/>
            <person name="Kuo A."/>
            <person name="Salamov A."/>
            <person name="Ahrendt S.R."/>
            <person name="Lipzen A."/>
            <person name="Sullivan W."/>
            <person name="Andreopoulos W.B."/>
            <person name="Clum A."/>
            <person name="Lindquist E."/>
            <person name="Daum C."/>
            <person name="Ramamoorthy G.K."/>
            <person name="Gryganskyi A."/>
            <person name="Culley D."/>
            <person name="Magnuson J.K."/>
            <person name="James T.Y."/>
            <person name="O'Malley M.A."/>
            <person name="Stajich J.E."/>
            <person name="Spatafora J.W."/>
            <person name="Visel A."/>
            <person name="Grigoriev I.V."/>
        </authorList>
    </citation>
    <scope>NUCLEOTIDE SEQUENCE [LARGE SCALE GENOMIC DNA]</scope>
    <source>
        <strain evidence="1 2">ATCC 12442</strain>
    </source>
</reference>
<dbReference type="STRING" id="61395.A0A1Y1W534"/>
<dbReference type="RefSeq" id="XP_040742294.1">
    <property type="nucleotide sequence ID" value="XM_040890425.1"/>
</dbReference>
<dbReference type="PANTHER" id="PTHR13211:SF0">
    <property type="entry name" value="TELOMERASE CAJAL BODY PROTEIN 1"/>
    <property type="match status" value="1"/>
</dbReference>
<dbReference type="EMBL" id="MCFD01000009">
    <property type="protein sequence ID" value="ORX68512.1"/>
    <property type="molecule type" value="Genomic_DNA"/>
</dbReference>
<sequence>MATSRAITEAVEQLLDSDLCDSALQLAELECTPRLADPTLPIAERLQLLDTLSKSQQSNRHYRRALMTLTKFVSGPARAQLSRDQLEGVARDIANIRWQLKEYDMCLAQLRQIPTKHRRVQDIARMAKCAALVNSPDAADLHEALLEAQPNAADGNAYHDVKSLTVANSLVARLAYAEAIKEFQKMLRRHRDSAPLLAQQATCHYMLNDKALLVDPSLMLEMGTYSDLLQSCDQDAYSVYQLGTELLKTDETRPEGWVAMARYLMMAGQMQEALAIVWKAQTLAPDSADAFYAEGAIQMASECPEEAAEAYLKAHSLRRSALTYRGIMDAYLQCGRYKDAFVVAKEAAELMPNHAGTLAMIGRVLSHSPESYDRAVALLKSALQIDRRSSLYGSTGQHSEAIAMMEKFLPENESDALYTVYADILTLANELPRAAGNLCERTQEELDDEIGEPIDEPLPPSDQDDMMLAMMREEQGSPLGRSFTDSDEDGNFYKSVKWSPDGTSLAAHAEDNALHIYNVCDIVDSIAQGSPAAIPHAERFIDFSWYPYMHHATPSTCCLVESTRDHPLHLRDTNYGSVRAHYAAYDSKELLYGLCQLNMPVQGVAHLQWSPNGMLLWAAPRQSRHIVAWDVRDLRGPQRMAFDFDSHGQAWQGFLAHDDLVAGAAGQRRFSDYGDDEAAAAGRSVCSPSLKLWSLGAQYFEREIQA</sequence>
<protein>
    <submittedName>
        <fullName evidence="1">TPR-like protein</fullName>
    </submittedName>
</protein>
<dbReference type="Gene3D" id="2.130.10.10">
    <property type="entry name" value="YVTN repeat-like/Quinoprotein amine dehydrogenase"/>
    <property type="match status" value="1"/>
</dbReference>
<dbReference type="InterPro" id="IPR051150">
    <property type="entry name" value="SWT21/TCAB1_mRNA_Telomere"/>
</dbReference>
<keyword evidence="2" id="KW-1185">Reference proteome</keyword>
<dbReference type="AlphaFoldDB" id="A0A1Y1W534"/>
<organism evidence="1 2">
    <name type="scientific">Linderina pennispora</name>
    <dbReference type="NCBI Taxonomy" id="61395"/>
    <lineage>
        <taxon>Eukaryota</taxon>
        <taxon>Fungi</taxon>
        <taxon>Fungi incertae sedis</taxon>
        <taxon>Zoopagomycota</taxon>
        <taxon>Kickxellomycotina</taxon>
        <taxon>Kickxellomycetes</taxon>
        <taxon>Kickxellales</taxon>
        <taxon>Kickxellaceae</taxon>
        <taxon>Linderina</taxon>
    </lineage>
</organism>
<evidence type="ECO:0000313" key="2">
    <source>
        <dbReference type="Proteomes" id="UP000193922"/>
    </source>
</evidence>
<dbReference type="GeneID" id="63807073"/>
<dbReference type="SMART" id="SM00028">
    <property type="entry name" value="TPR"/>
    <property type="match status" value="2"/>
</dbReference>
<dbReference type="SUPFAM" id="SSF48452">
    <property type="entry name" value="TPR-like"/>
    <property type="match status" value="1"/>
</dbReference>
<dbReference type="Gene3D" id="1.25.40.10">
    <property type="entry name" value="Tetratricopeptide repeat domain"/>
    <property type="match status" value="1"/>
</dbReference>
<dbReference type="InterPro" id="IPR015943">
    <property type="entry name" value="WD40/YVTN_repeat-like_dom_sf"/>
</dbReference>
<dbReference type="InterPro" id="IPR019734">
    <property type="entry name" value="TPR_rpt"/>
</dbReference>
<gene>
    <name evidence="1" type="ORF">DL89DRAFT_293760</name>
</gene>
<dbReference type="PANTHER" id="PTHR13211">
    <property type="entry name" value="TELOMERASE CAJAL BODY PROTEIN 1"/>
    <property type="match status" value="1"/>
</dbReference>
<comment type="caution">
    <text evidence="1">The sequence shown here is derived from an EMBL/GenBank/DDBJ whole genome shotgun (WGS) entry which is preliminary data.</text>
</comment>
<proteinExistence type="predicted"/>
<dbReference type="InterPro" id="IPR011990">
    <property type="entry name" value="TPR-like_helical_dom_sf"/>
</dbReference>
<dbReference type="SUPFAM" id="SSF50969">
    <property type="entry name" value="YVTN repeat-like/Quinoprotein amine dehydrogenase"/>
    <property type="match status" value="1"/>
</dbReference>
<accession>A0A1Y1W534</accession>
<name>A0A1Y1W534_9FUNG</name>
<dbReference type="InterPro" id="IPR011044">
    <property type="entry name" value="Quino_amine_DH_bsu"/>
</dbReference>
<dbReference type="OrthoDB" id="308440at2759"/>
<dbReference type="Proteomes" id="UP000193922">
    <property type="component" value="Unassembled WGS sequence"/>
</dbReference>